<feature type="domain" description="HTH cro/C1-type" evidence="5">
    <location>
        <begin position="2"/>
        <end position="37"/>
    </location>
</feature>
<dbReference type="EMBL" id="DVHN01000081">
    <property type="protein sequence ID" value="HIR88691.1"/>
    <property type="molecule type" value="Genomic_DNA"/>
</dbReference>
<protein>
    <submittedName>
        <fullName evidence="6">LacI family DNA-binding transcriptional regulator</fullName>
    </submittedName>
</protein>
<dbReference type="PROSITE" id="PS50943">
    <property type="entry name" value="HTH_CROC1"/>
    <property type="match status" value="1"/>
</dbReference>
<dbReference type="InterPro" id="IPR010982">
    <property type="entry name" value="Lambda_DNA-bd_dom_sf"/>
</dbReference>
<evidence type="ECO:0000256" key="1">
    <source>
        <dbReference type="ARBA" id="ARBA00023015"/>
    </source>
</evidence>
<dbReference type="SUPFAM" id="SSF47413">
    <property type="entry name" value="lambda repressor-like DNA-binding domains"/>
    <property type="match status" value="1"/>
</dbReference>
<feature type="domain" description="HTH lacI-type" evidence="4">
    <location>
        <begin position="2"/>
        <end position="57"/>
    </location>
</feature>
<dbReference type="PANTHER" id="PTHR30146">
    <property type="entry name" value="LACI-RELATED TRANSCRIPTIONAL REPRESSOR"/>
    <property type="match status" value="1"/>
</dbReference>
<dbReference type="CDD" id="cd01392">
    <property type="entry name" value="HTH_LacI"/>
    <property type="match status" value="1"/>
</dbReference>
<dbReference type="InterPro" id="IPR028082">
    <property type="entry name" value="Peripla_BP_I"/>
</dbReference>
<evidence type="ECO:0000313" key="7">
    <source>
        <dbReference type="Proteomes" id="UP000824201"/>
    </source>
</evidence>
<dbReference type="Gene3D" id="3.40.50.2300">
    <property type="match status" value="2"/>
</dbReference>
<dbReference type="Pfam" id="PF13377">
    <property type="entry name" value="Peripla_BP_3"/>
    <property type="match status" value="1"/>
</dbReference>
<dbReference type="Pfam" id="PF00356">
    <property type="entry name" value="LacI"/>
    <property type="match status" value="1"/>
</dbReference>
<dbReference type="PROSITE" id="PS00356">
    <property type="entry name" value="HTH_LACI_1"/>
    <property type="match status" value="1"/>
</dbReference>
<proteinExistence type="predicted"/>
<dbReference type="GO" id="GO:0003700">
    <property type="term" value="F:DNA-binding transcription factor activity"/>
    <property type="evidence" value="ECO:0007669"/>
    <property type="project" value="TreeGrafter"/>
</dbReference>
<keyword evidence="2 6" id="KW-0238">DNA-binding</keyword>
<name>A0A9D1EEU2_9FIRM</name>
<dbReference type="SUPFAM" id="SSF53822">
    <property type="entry name" value="Periplasmic binding protein-like I"/>
    <property type="match status" value="1"/>
</dbReference>
<dbReference type="Gene3D" id="1.10.260.40">
    <property type="entry name" value="lambda repressor-like DNA-binding domains"/>
    <property type="match status" value="1"/>
</dbReference>
<dbReference type="Proteomes" id="UP000824201">
    <property type="component" value="Unassembled WGS sequence"/>
</dbReference>
<gene>
    <name evidence="6" type="ORF">IAC96_07050</name>
</gene>
<dbReference type="GO" id="GO:0000976">
    <property type="term" value="F:transcription cis-regulatory region binding"/>
    <property type="evidence" value="ECO:0007669"/>
    <property type="project" value="TreeGrafter"/>
</dbReference>
<keyword evidence="3" id="KW-0804">Transcription</keyword>
<dbReference type="CDD" id="cd06267">
    <property type="entry name" value="PBP1_LacI_sugar_binding-like"/>
    <property type="match status" value="1"/>
</dbReference>
<evidence type="ECO:0000259" key="4">
    <source>
        <dbReference type="PROSITE" id="PS50932"/>
    </source>
</evidence>
<accession>A0A9D1EEU2</accession>
<dbReference type="InterPro" id="IPR001387">
    <property type="entry name" value="Cro/C1-type_HTH"/>
</dbReference>
<organism evidence="6 7">
    <name type="scientific">Candidatus Fimimorpha faecalis</name>
    <dbReference type="NCBI Taxonomy" id="2840824"/>
    <lineage>
        <taxon>Bacteria</taxon>
        <taxon>Bacillati</taxon>
        <taxon>Bacillota</taxon>
        <taxon>Clostridia</taxon>
        <taxon>Eubacteriales</taxon>
        <taxon>Candidatus Fimimorpha</taxon>
    </lineage>
</organism>
<dbReference type="InterPro" id="IPR046335">
    <property type="entry name" value="LacI/GalR-like_sensor"/>
</dbReference>
<dbReference type="PROSITE" id="PS50932">
    <property type="entry name" value="HTH_LACI_2"/>
    <property type="match status" value="1"/>
</dbReference>
<dbReference type="PANTHER" id="PTHR30146:SF24">
    <property type="entry name" value="XYLOSE OPERON REGULATORY PROTEIN"/>
    <property type="match status" value="1"/>
</dbReference>
<keyword evidence="1" id="KW-0805">Transcription regulation</keyword>
<dbReference type="SMART" id="SM00354">
    <property type="entry name" value="HTH_LACI"/>
    <property type="match status" value="1"/>
</dbReference>
<dbReference type="AlphaFoldDB" id="A0A9D1EEU2"/>
<evidence type="ECO:0000256" key="2">
    <source>
        <dbReference type="ARBA" id="ARBA00023125"/>
    </source>
</evidence>
<evidence type="ECO:0000313" key="6">
    <source>
        <dbReference type="EMBL" id="HIR88691.1"/>
    </source>
</evidence>
<reference evidence="6" key="1">
    <citation type="submission" date="2020-10" db="EMBL/GenBank/DDBJ databases">
        <authorList>
            <person name="Gilroy R."/>
        </authorList>
    </citation>
    <scope>NUCLEOTIDE SEQUENCE</scope>
    <source>
        <strain evidence="6">ChiW13-3771</strain>
    </source>
</reference>
<sequence length="336" mass="37999">MITLKDVAERAGVSTMTVSRALNGKKKDVSPETAKKIKKIAKEMGYIPNSSAKALASHSSKLIAAILMDREDQLNPLVDSYNSSFFGELAREIQKNGYDLMLHFIKDYSEINYCLKSWKLAGAVFIGFFDDNIRQIQEDNQIPMVFTDSYSTVRRITNIGIDDFHGGELAAKYFLLKNHRNLSFIGPEAISNGVVMHRLQGFCDQLRRSGIRLAPEHIINFSNQNMEDILRMLKNSPEPVTGIFTTADNCAFDIYAAAHRLGYKIPEDFSIIGFDDNFMSYRVVPPLTTIRQDVCQKAQLACQMLMKKIENPKAPAENIILDVEMVERESVRDLRV</sequence>
<dbReference type="InterPro" id="IPR000843">
    <property type="entry name" value="HTH_LacI"/>
</dbReference>
<evidence type="ECO:0000259" key="5">
    <source>
        <dbReference type="PROSITE" id="PS50943"/>
    </source>
</evidence>
<reference evidence="6" key="2">
    <citation type="journal article" date="2021" name="PeerJ">
        <title>Extensive microbial diversity within the chicken gut microbiome revealed by metagenomics and culture.</title>
        <authorList>
            <person name="Gilroy R."/>
            <person name="Ravi A."/>
            <person name="Getino M."/>
            <person name="Pursley I."/>
            <person name="Horton D.L."/>
            <person name="Alikhan N.F."/>
            <person name="Baker D."/>
            <person name="Gharbi K."/>
            <person name="Hall N."/>
            <person name="Watson M."/>
            <person name="Adriaenssens E.M."/>
            <person name="Foster-Nyarko E."/>
            <person name="Jarju S."/>
            <person name="Secka A."/>
            <person name="Antonio M."/>
            <person name="Oren A."/>
            <person name="Chaudhuri R.R."/>
            <person name="La Ragione R."/>
            <person name="Hildebrand F."/>
            <person name="Pallen M.J."/>
        </authorList>
    </citation>
    <scope>NUCLEOTIDE SEQUENCE</scope>
    <source>
        <strain evidence="6">ChiW13-3771</strain>
    </source>
</reference>
<dbReference type="PRINTS" id="PR00036">
    <property type="entry name" value="HTHLACI"/>
</dbReference>
<evidence type="ECO:0000256" key="3">
    <source>
        <dbReference type="ARBA" id="ARBA00023163"/>
    </source>
</evidence>
<comment type="caution">
    <text evidence="6">The sequence shown here is derived from an EMBL/GenBank/DDBJ whole genome shotgun (WGS) entry which is preliminary data.</text>
</comment>